<gene>
    <name evidence="1" type="ORF">OGAPHI_001192</name>
</gene>
<reference evidence="1" key="1">
    <citation type="journal article" date="2021" name="Open Biol.">
        <title>Shared evolutionary footprints suggest mitochondrial oxidative damage underlies multiple complex I losses in fungi.</title>
        <authorList>
            <person name="Schikora-Tamarit M.A."/>
            <person name="Marcet-Houben M."/>
            <person name="Nosek J."/>
            <person name="Gabaldon T."/>
        </authorList>
    </citation>
    <scope>NUCLEOTIDE SEQUENCE</scope>
    <source>
        <strain evidence="1">CBS6075</strain>
    </source>
</reference>
<proteinExistence type="predicted"/>
<sequence length="194" mass="21367">MAGEKLYGSPPNTSASVAFNTEYQNNEAPSLQDSTEDLGGNPLAVTLDIGKPEIETQRTKRRHQINGSFSVLLGQRHQQQVSQTKKQKEVTSTVVQVRKTNSTVVGDFRENGINTTRRNTTAKHENHQTEGVHQLAAFAPVKRVVGVVGRLGNQHDSRLGFSHMGRLVQINKVRSSGNSRVVNFTHGVAGWSNW</sequence>
<organism evidence="1 2">
    <name type="scientific">Ogataea philodendri</name>
    <dbReference type="NCBI Taxonomy" id="1378263"/>
    <lineage>
        <taxon>Eukaryota</taxon>
        <taxon>Fungi</taxon>
        <taxon>Dikarya</taxon>
        <taxon>Ascomycota</taxon>
        <taxon>Saccharomycotina</taxon>
        <taxon>Pichiomycetes</taxon>
        <taxon>Pichiales</taxon>
        <taxon>Pichiaceae</taxon>
        <taxon>Ogataea</taxon>
    </lineage>
</organism>
<dbReference type="RefSeq" id="XP_046064102.1">
    <property type="nucleotide sequence ID" value="XM_046201927.1"/>
</dbReference>
<name>A0A9P8PG66_9ASCO</name>
<dbReference type="AlphaFoldDB" id="A0A9P8PG66"/>
<protein>
    <submittedName>
        <fullName evidence="1">Uncharacterized protein</fullName>
    </submittedName>
</protein>
<evidence type="ECO:0000313" key="2">
    <source>
        <dbReference type="Proteomes" id="UP000769157"/>
    </source>
</evidence>
<reference evidence="1" key="2">
    <citation type="submission" date="2021-01" db="EMBL/GenBank/DDBJ databases">
        <authorList>
            <person name="Schikora-Tamarit M.A."/>
        </authorList>
    </citation>
    <scope>NUCLEOTIDE SEQUENCE</scope>
    <source>
        <strain evidence="1">CBS6075</strain>
    </source>
</reference>
<dbReference type="GeneID" id="70233160"/>
<dbReference type="EMBL" id="JAEUBE010000087">
    <property type="protein sequence ID" value="KAH3670677.1"/>
    <property type="molecule type" value="Genomic_DNA"/>
</dbReference>
<dbReference type="Proteomes" id="UP000769157">
    <property type="component" value="Unassembled WGS sequence"/>
</dbReference>
<evidence type="ECO:0000313" key="1">
    <source>
        <dbReference type="EMBL" id="KAH3670677.1"/>
    </source>
</evidence>
<comment type="caution">
    <text evidence="1">The sequence shown here is derived from an EMBL/GenBank/DDBJ whole genome shotgun (WGS) entry which is preliminary data.</text>
</comment>
<keyword evidence="2" id="KW-1185">Reference proteome</keyword>
<accession>A0A9P8PG66</accession>